<evidence type="ECO:0000313" key="2">
    <source>
        <dbReference type="EMBL" id="CAK9134607.1"/>
    </source>
</evidence>
<feature type="compositionally biased region" description="Low complexity" evidence="1">
    <location>
        <begin position="76"/>
        <end position="100"/>
    </location>
</feature>
<evidence type="ECO:0000256" key="1">
    <source>
        <dbReference type="SAM" id="MobiDB-lite"/>
    </source>
</evidence>
<feature type="compositionally biased region" description="Low complexity" evidence="1">
    <location>
        <begin position="24"/>
        <end position="64"/>
    </location>
</feature>
<accession>A0ABC8QXP4</accession>
<feature type="region of interest" description="Disordered" evidence="1">
    <location>
        <begin position="246"/>
        <end position="292"/>
    </location>
</feature>
<keyword evidence="3" id="KW-1185">Reference proteome</keyword>
<feature type="compositionally biased region" description="Low complexity" evidence="1">
    <location>
        <begin position="163"/>
        <end position="181"/>
    </location>
</feature>
<evidence type="ECO:0000313" key="3">
    <source>
        <dbReference type="Proteomes" id="UP001642360"/>
    </source>
</evidence>
<protein>
    <submittedName>
        <fullName evidence="2">Uncharacterized protein</fullName>
    </submittedName>
</protein>
<name>A0ABC8QXP4_9AQUA</name>
<feature type="compositionally biased region" description="Acidic residues" evidence="1">
    <location>
        <begin position="1"/>
        <end position="12"/>
    </location>
</feature>
<feature type="region of interest" description="Disordered" evidence="1">
    <location>
        <begin position="1"/>
        <end position="196"/>
    </location>
</feature>
<dbReference type="AlphaFoldDB" id="A0ABC8QXP4"/>
<comment type="caution">
    <text evidence="2">The sequence shown here is derived from an EMBL/GenBank/DDBJ whole genome shotgun (WGS) entry which is preliminary data.</text>
</comment>
<dbReference type="Proteomes" id="UP001642360">
    <property type="component" value="Unassembled WGS sequence"/>
</dbReference>
<reference evidence="2 3" key="1">
    <citation type="submission" date="2024-02" db="EMBL/GenBank/DDBJ databases">
        <authorList>
            <person name="Vignale AGUSTIN F."/>
            <person name="Sosa J E."/>
            <person name="Modenutti C."/>
        </authorList>
    </citation>
    <scope>NUCLEOTIDE SEQUENCE [LARGE SCALE GENOMIC DNA]</scope>
</reference>
<feature type="compositionally biased region" description="Acidic residues" evidence="1">
    <location>
        <begin position="259"/>
        <end position="284"/>
    </location>
</feature>
<dbReference type="EMBL" id="CAUOFW020000516">
    <property type="protein sequence ID" value="CAK9134607.1"/>
    <property type="molecule type" value="Genomic_DNA"/>
</dbReference>
<gene>
    <name evidence="2" type="ORF">ILEXP_LOCUS1541</name>
</gene>
<feature type="compositionally biased region" description="Pro residues" evidence="1">
    <location>
        <begin position="65"/>
        <end position="75"/>
    </location>
</feature>
<proteinExistence type="predicted"/>
<feature type="compositionally biased region" description="Basic and acidic residues" evidence="1">
    <location>
        <begin position="183"/>
        <end position="196"/>
    </location>
</feature>
<feature type="compositionally biased region" description="Low complexity" evidence="1">
    <location>
        <begin position="140"/>
        <end position="149"/>
    </location>
</feature>
<organism evidence="2 3">
    <name type="scientific">Ilex paraguariensis</name>
    <name type="common">yerba mate</name>
    <dbReference type="NCBI Taxonomy" id="185542"/>
    <lineage>
        <taxon>Eukaryota</taxon>
        <taxon>Viridiplantae</taxon>
        <taxon>Streptophyta</taxon>
        <taxon>Embryophyta</taxon>
        <taxon>Tracheophyta</taxon>
        <taxon>Spermatophyta</taxon>
        <taxon>Magnoliopsida</taxon>
        <taxon>eudicotyledons</taxon>
        <taxon>Gunneridae</taxon>
        <taxon>Pentapetalae</taxon>
        <taxon>asterids</taxon>
        <taxon>campanulids</taxon>
        <taxon>Aquifoliales</taxon>
        <taxon>Aquifoliaceae</taxon>
        <taxon>Ilex</taxon>
    </lineage>
</organism>
<feature type="non-terminal residue" evidence="2">
    <location>
        <position position="339"/>
    </location>
</feature>
<sequence length="339" mass="35527">MDGMDGDTDTDTDALPPPRPPPRSSSGARPAGVVAPPSSAAATAAAARSAAPPSPRGPGVASAPAPAPAPAPSPAPATRLAPPAAQPQPQQQQQQQHTAALGGLPADNPYNARAGASAHALSPNSVSPGARSPATQHKVMAPAPAAAPLAAPPSPMSLRNGGAAVPVPAPAAAPQAATPSPLEKLELKHGFAESMKEERTKHSKIWLALNPQPLAFQTARDRAEREENKEVLSDPSVTRLIHEMKSGVAHAPPPSLVAGEEDLKDAEELPAQEEEEEEEEEEEVVDKNNLPGFDKDVIDMLAARRKERELQEQKRRDELKQKFLAEKRASQEALEKEMA</sequence>